<comment type="caution">
    <text evidence="1">The sequence shown here is derived from an EMBL/GenBank/DDBJ whole genome shotgun (WGS) entry which is preliminary data.</text>
</comment>
<reference evidence="1" key="1">
    <citation type="submission" date="2013-08" db="EMBL/GenBank/DDBJ databases">
        <title>Gene expansion shapes genome architecture in the human pathogen Lichtheimia corymbifera: an evolutionary genomics analysis in the ancient terrestrial Mucorales (Mucoromycotina).</title>
        <authorList>
            <person name="Schwartze V.U."/>
            <person name="Winter S."/>
            <person name="Shelest E."/>
            <person name="Marcet-Houben M."/>
            <person name="Horn F."/>
            <person name="Wehner S."/>
            <person name="Hoffmann K."/>
            <person name="Riege K."/>
            <person name="Sammeth M."/>
            <person name="Nowrousian M."/>
            <person name="Valiante V."/>
            <person name="Linde J."/>
            <person name="Jacobsen I.D."/>
            <person name="Marz M."/>
            <person name="Brakhage A.A."/>
            <person name="Gabaldon T."/>
            <person name="Bocker S."/>
            <person name="Voigt K."/>
        </authorList>
    </citation>
    <scope>NUCLEOTIDE SEQUENCE [LARGE SCALE GENOMIC DNA]</scope>
    <source>
        <strain evidence="1">FSU 9682</strain>
    </source>
</reference>
<dbReference type="Proteomes" id="UP000027586">
    <property type="component" value="Unassembled WGS sequence"/>
</dbReference>
<dbReference type="EMBL" id="CBTN010000077">
    <property type="protein sequence ID" value="CDH59870.1"/>
    <property type="molecule type" value="Genomic_DNA"/>
</dbReference>
<evidence type="ECO:0000313" key="2">
    <source>
        <dbReference type="Proteomes" id="UP000027586"/>
    </source>
</evidence>
<dbReference type="VEuPathDB" id="FungiDB:LCOR_10671.1"/>
<accession>A0A068SD11</accession>
<proteinExistence type="predicted"/>
<dbReference type="AlphaFoldDB" id="A0A068SD11"/>
<dbReference type="OrthoDB" id="10287192at2759"/>
<evidence type="ECO:0000313" key="1">
    <source>
        <dbReference type="EMBL" id="CDH59870.1"/>
    </source>
</evidence>
<protein>
    <submittedName>
        <fullName evidence="1">Uncharacterized protein</fullName>
    </submittedName>
</protein>
<name>A0A068SD11_9FUNG</name>
<organism evidence="1 2">
    <name type="scientific">Lichtheimia corymbifera JMRC:FSU:9682</name>
    <dbReference type="NCBI Taxonomy" id="1263082"/>
    <lineage>
        <taxon>Eukaryota</taxon>
        <taxon>Fungi</taxon>
        <taxon>Fungi incertae sedis</taxon>
        <taxon>Mucoromycota</taxon>
        <taxon>Mucoromycotina</taxon>
        <taxon>Mucoromycetes</taxon>
        <taxon>Mucorales</taxon>
        <taxon>Lichtheimiaceae</taxon>
        <taxon>Lichtheimia</taxon>
    </lineage>
</organism>
<keyword evidence="2" id="KW-1185">Reference proteome</keyword>
<sequence>MMQQQQEQQQQQQQQQEHNELQWLRTNTPITLTHSEEAIVDRQGRDLQALPSVISAVTTWITQRFNNNNYTDPYQEPEDNRIPESFRALFTRVLSTTIDNFMMNTITQHARRLDPALRYYRGLDPDNPFPPMHEFMLIAAAYIMNFDHLHQLLTNYYDEETITRVFMECNIKVGLKMHHFVLEYLDKHPPTTIDQYLRKFIQAKGYQQRQQIGAPFGGGVALEHAGQQLQLRRHLTGLNINDGVAVYENVHQQIIEDDMITNFIHQEGYHPEVVMTWLRKRLHRINGLLQYRHRHPQAANNDNDQQE</sequence>
<gene>
    <name evidence="1" type="ORF">LCOR_10671.1</name>
</gene>